<dbReference type="InterPro" id="IPR007838">
    <property type="entry name" value="Cell_div_ZapA-like"/>
</dbReference>
<keyword evidence="13" id="KW-1185">Reference proteome</keyword>
<comment type="function">
    <text evidence="7">Activator of cell division through the inhibition of FtsZ GTPase activity, therefore promoting FtsZ assembly into bundles of protofilaments necessary for the formation of the division Z ring. It is recruited early at mid-cell but it is not essential for cell division.</text>
</comment>
<feature type="coiled-coil region" evidence="10">
    <location>
        <begin position="63"/>
        <end position="118"/>
    </location>
</feature>
<gene>
    <name evidence="12" type="primary">zapA</name>
    <name evidence="12" type="ORF">OCV57_05565</name>
</gene>
<dbReference type="SUPFAM" id="SSF102829">
    <property type="entry name" value="Cell division protein ZapA-like"/>
    <property type="match status" value="1"/>
</dbReference>
<keyword evidence="4 12" id="KW-0132">Cell division</keyword>
<dbReference type="GO" id="GO:0043093">
    <property type="term" value="P:FtsZ-dependent cytokinesis"/>
    <property type="evidence" value="ECO:0007669"/>
    <property type="project" value="TreeGrafter"/>
</dbReference>
<accession>A0AAE3LH86</accession>
<comment type="caution">
    <text evidence="12">The sequence shown here is derived from an EMBL/GenBank/DDBJ whole genome shotgun (WGS) entry which is preliminary data.</text>
</comment>
<keyword evidence="10" id="KW-0175">Coiled coil</keyword>
<evidence type="ECO:0000256" key="11">
    <source>
        <dbReference type="SAM" id="MobiDB-lite"/>
    </source>
</evidence>
<feature type="region of interest" description="Disordered" evidence="11">
    <location>
        <begin position="146"/>
        <end position="168"/>
    </location>
</feature>
<comment type="subunit">
    <text evidence="8">Homodimer. Interacts with FtsZ.</text>
</comment>
<sequence length="168" mass="18968">MKNKLKVNIYNRTYNLLSEESQEYTNKLALVINAKIKGMMKAIPSLSVQDAAVLTALDCLDELSKANQNIENIRTQIKDYVDDAGRARSQADEAQKEIRELQAKVHDLEEQLEARTVVKREPEDEVINANELLSQEIKNAIERPVHPNQPNNGNFVGTVNYRPEGGSH</sequence>
<dbReference type="EMBL" id="JAOQJZ010000004">
    <property type="protein sequence ID" value="MCU6705389.1"/>
    <property type="molecule type" value="Genomic_DNA"/>
</dbReference>
<keyword evidence="6" id="KW-0131">Cell cycle</keyword>
<dbReference type="GO" id="GO:0032153">
    <property type="term" value="C:cell division site"/>
    <property type="evidence" value="ECO:0007669"/>
    <property type="project" value="TreeGrafter"/>
</dbReference>
<dbReference type="GO" id="GO:0030428">
    <property type="term" value="C:cell septum"/>
    <property type="evidence" value="ECO:0007669"/>
    <property type="project" value="TreeGrafter"/>
</dbReference>
<evidence type="ECO:0000313" key="12">
    <source>
        <dbReference type="EMBL" id="MCU6705389.1"/>
    </source>
</evidence>
<dbReference type="Gene3D" id="6.10.250.790">
    <property type="match status" value="1"/>
</dbReference>
<evidence type="ECO:0000256" key="10">
    <source>
        <dbReference type="SAM" id="Coils"/>
    </source>
</evidence>
<proteinExistence type="predicted"/>
<dbReference type="InterPro" id="IPR036192">
    <property type="entry name" value="Cell_div_ZapA-like_sf"/>
</dbReference>
<dbReference type="RefSeq" id="WP_117904745.1">
    <property type="nucleotide sequence ID" value="NZ_JAOQJZ010000004.1"/>
</dbReference>
<dbReference type="GO" id="GO:0000921">
    <property type="term" value="P:septin ring assembly"/>
    <property type="evidence" value="ECO:0007669"/>
    <property type="project" value="TreeGrafter"/>
</dbReference>
<evidence type="ECO:0000256" key="5">
    <source>
        <dbReference type="ARBA" id="ARBA00023210"/>
    </source>
</evidence>
<feature type="compositionally biased region" description="Polar residues" evidence="11">
    <location>
        <begin position="148"/>
        <end position="157"/>
    </location>
</feature>
<comment type="subcellular location">
    <subcellularLocation>
        <location evidence="1">Cytoplasm</location>
    </subcellularLocation>
</comment>
<evidence type="ECO:0000313" key="13">
    <source>
        <dbReference type="Proteomes" id="UP001208131"/>
    </source>
</evidence>
<evidence type="ECO:0000256" key="2">
    <source>
        <dbReference type="ARBA" id="ARBA00015195"/>
    </source>
</evidence>
<dbReference type="Pfam" id="PF05164">
    <property type="entry name" value="ZapA"/>
    <property type="match status" value="1"/>
</dbReference>
<dbReference type="GO" id="GO:0005829">
    <property type="term" value="C:cytosol"/>
    <property type="evidence" value="ECO:0007669"/>
    <property type="project" value="TreeGrafter"/>
</dbReference>
<evidence type="ECO:0000256" key="1">
    <source>
        <dbReference type="ARBA" id="ARBA00004496"/>
    </source>
</evidence>
<protein>
    <recommendedName>
        <fullName evidence="2">Cell division protein ZapA</fullName>
    </recommendedName>
    <alternativeName>
        <fullName evidence="9">Z ring-associated protein ZapA</fullName>
    </alternativeName>
</protein>
<organism evidence="12 13">
    <name type="scientific">Hominimerdicola aceti</name>
    <dbReference type="NCBI Taxonomy" id="2981726"/>
    <lineage>
        <taxon>Bacteria</taxon>
        <taxon>Bacillati</taxon>
        <taxon>Bacillota</taxon>
        <taxon>Clostridia</taxon>
        <taxon>Eubacteriales</taxon>
        <taxon>Oscillospiraceae</taxon>
        <taxon>Hominimerdicola</taxon>
    </lineage>
</organism>
<evidence type="ECO:0000256" key="8">
    <source>
        <dbReference type="ARBA" id="ARBA00026068"/>
    </source>
</evidence>
<dbReference type="GO" id="GO:0000917">
    <property type="term" value="P:division septum assembly"/>
    <property type="evidence" value="ECO:0007669"/>
    <property type="project" value="UniProtKB-KW"/>
</dbReference>
<evidence type="ECO:0000256" key="6">
    <source>
        <dbReference type="ARBA" id="ARBA00023306"/>
    </source>
</evidence>
<name>A0AAE3LH86_9FIRM</name>
<evidence type="ECO:0000256" key="3">
    <source>
        <dbReference type="ARBA" id="ARBA00022490"/>
    </source>
</evidence>
<dbReference type="Proteomes" id="UP001208131">
    <property type="component" value="Unassembled WGS sequence"/>
</dbReference>
<reference evidence="12 13" key="1">
    <citation type="journal article" date="2021" name="ISME Commun">
        <title>Automated analysis of genomic sequences facilitates high-throughput and comprehensive description of bacteria.</title>
        <authorList>
            <person name="Hitch T.C.A."/>
        </authorList>
    </citation>
    <scope>NUCLEOTIDE SEQUENCE [LARGE SCALE GENOMIC DNA]</scope>
    <source>
        <strain evidence="12 13">Sanger_31</strain>
    </source>
</reference>
<dbReference type="PANTHER" id="PTHR34981">
    <property type="entry name" value="CELL DIVISION PROTEIN ZAPA"/>
    <property type="match status" value="1"/>
</dbReference>
<dbReference type="InterPro" id="IPR053712">
    <property type="entry name" value="Bac_CellDiv_Activator"/>
</dbReference>
<evidence type="ECO:0000256" key="9">
    <source>
        <dbReference type="ARBA" id="ARBA00033158"/>
    </source>
</evidence>
<keyword evidence="3" id="KW-0963">Cytoplasm</keyword>
<dbReference type="PANTHER" id="PTHR34981:SF1">
    <property type="entry name" value="CELL DIVISION PROTEIN ZAPA"/>
    <property type="match status" value="1"/>
</dbReference>
<keyword evidence="5" id="KW-0717">Septation</keyword>
<dbReference type="AlphaFoldDB" id="A0AAE3LH86"/>
<evidence type="ECO:0000256" key="7">
    <source>
        <dbReference type="ARBA" id="ARBA00024910"/>
    </source>
</evidence>
<evidence type="ECO:0000256" key="4">
    <source>
        <dbReference type="ARBA" id="ARBA00022618"/>
    </source>
</evidence>